<feature type="domain" description="Cyclic nucleotide-binding" evidence="4">
    <location>
        <begin position="49"/>
        <end position="121"/>
    </location>
</feature>
<dbReference type="FunFam" id="1.10.10.10:FF:000028">
    <property type="entry name" value="Fumarate/nitrate reduction transcriptional regulator Fnr"/>
    <property type="match status" value="1"/>
</dbReference>
<dbReference type="InterPro" id="IPR050397">
    <property type="entry name" value="Env_Response_Regulators"/>
</dbReference>
<organism evidence="6 7">
    <name type="scientific">Gammaproteobacteria bacterium LSUCC0057</name>
    <dbReference type="NCBI Taxonomy" id="2559237"/>
    <lineage>
        <taxon>Bacteria</taxon>
        <taxon>Pseudomonadati</taxon>
        <taxon>Pseudomonadota</taxon>
        <taxon>Gammaproteobacteria</taxon>
        <taxon>Cellvibrionales</taxon>
        <taxon>Porticoccaceae</taxon>
        <taxon>SAR92 clade</taxon>
    </lineage>
</organism>
<keyword evidence="7" id="KW-1185">Reference proteome</keyword>
<dbReference type="OrthoDB" id="7643467at2"/>
<dbReference type="PROSITE" id="PS51063">
    <property type="entry name" value="HTH_CRP_2"/>
    <property type="match status" value="1"/>
</dbReference>
<evidence type="ECO:0000259" key="5">
    <source>
        <dbReference type="PROSITE" id="PS51063"/>
    </source>
</evidence>
<dbReference type="Pfam" id="PF00027">
    <property type="entry name" value="cNMP_binding"/>
    <property type="match status" value="1"/>
</dbReference>
<keyword evidence="3" id="KW-0804">Transcription</keyword>
<dbReference type="NCBIfam" id="NF008365">
    <property type="entry name" value="PRK11161.1"/>
    <property type="match status" value="1"/>
</dbReference>
<dbReference type="Gene3D" id="2.60.120.10">
    <property type="entry name" value="Jelly Rolls"/>
    <property type="match status" value="1"/>
</dbReference>
<dbReference type="InterPro" id="IPR036388">
    <property type="entry name" value="WH-like_DNA-bd_sf"/>
</dbReference>
<dbReference type="EMBL" id="SPIA01000001">
    <property type="protein sequence ID" value="TFH68747.1"/>
    <property type="molecule type" value="Genomic_DNA"/>
</dbReference>
<dbReference type="InterPro" id="IPR018490">
    <property type="entry name" value="cNMP-bd_dom_sf"/>
</dbReference>
<dbReference type="PANTHER" id="PTHR24567:SF75">
    <property type="entry name" value="FUMARATE AND NITRATE REDUCTION REGULATORY PROTEIN"/>
    <property type="match status" value="1"/>
</dbReference>
<sequence>MSTASCPNGTTSCQNCRMNPLCLPLALQVSDMGKLDVVIERGKPLQRRETVFFVGDSYQGVYAVRSGAVKAAITNADGTEQITGFYLPGEIFGWDGLAEGRHTNTATALETTAICAIPADRMDELSVTLPDLRRHFMQLMSRELAVDQQMLALLSKSSAEQRVAALLVSISNRLARQKLSPTRFRLPMSRAEIGNYLGLTVETISRVFGRFQQKQLIAADKRDITLLALEQLQTLSSDSD</sequence>
<dbReference type="PROSITE" id="PS00042">
    <property type="entry name" value="HTH_CRP_1"/>
    <property type="match status" value="1"/>
</dbReference>
<dbReference type="SMART" id="SM00100">
    <property type="entry name" value="cNMP"/>
    <property type="match status" value="1"/>
</dbReference>
<evidence type="ECO:0000256" key="1">
    <source>
        <dbReference type="ARBA" id="ARBA00023015"/>
    </source>
</evidence>
<dbReference type="Gene3D" id="1.10.10.10">
    <property type="entry name" value="Winged helix-like DNA-binding domain superfamily/Winged helix DNA-binding domain"/>
    <property type="match status" value="1"/>
</dbReference>
<keyword evidence="2" id="KW-0238">DNA-binding</keyword>
<proteinExistence type="predicted"/>
<dbReference type="SUPFAM" id="SSF51206">
    <property type="entry name" value="cAMP-binding domain-like"/>
    <property type="match status" value="1"/>
</dbReference>
<gene>
    <name evidence="6" type="primary">fnr</name>
    <name evidence="6" type="ORF">E3W66_01980</name>
</gene>
<keyword evidence="1" id="KW-0805">Transcription regulation</keyword>
<comment type="caution">
    <text evidence="6">The sequence shown here is derived from an EMBL/GenBank/DDBJ whole genome shotgun (WGS) entry which is preliminary data.</text>
</comment>
<dbReference type="PANTHER" id="PTHR24567">
    <property type="entry name" value="CRP FAMILY TRANSCRIPTIONAL REGULATORY PROTEIN"/>
    <property type="match status" value="1"/>
</dbReference>
<dbReference type="AlphaFoldDB" id="A0A4Y8ULR0"/>
<evidence type="ECO:0000256" key="3">
    <source>
        <dbReference type="ARBA" id="ARBA00023163"/>
    </source>
</evidence>
<dbReference type="SUPFAM" id="SSF46785">
    <property type="entry name" value="Winged helix' DNA-binding domain"/>
    <property type="match status" value="1"/>
</dbReference>
<dbReference type="SMART" id="SM00419">
    <property type="entry name" value="HTH_CRP"/>
    <property type="match status" value="1"/>
</dbReference>
<dbReference type="InterPro" id="IPR018335">
    <property type="entry name" value="Tscrpt_reg_HTH_Crp-type_CS"/>
</dbReference>
<dbReference type="GO" id="GO:0003677">
    <property type="term" value="F:DNA binding"/>
    <property type="evidence" value="ECO:0007669"/>
    <property type="project" value="UniProtKB-KW"/>
</dbReference>
<dbReference type="PROSITE" id="PS50042">
    <property type="entry name" value="CNMP_BINDING_3"/>
    <property type="match status" value="1"/>
</dbReference>
<dbReference type="PRINTS" id="PR00034">
    <property type="entry name" value="HTHCRP"/>
</dbReference>
<dbReference type="GO" id="GO:0005829">
    <property type="term" value="C:cytosol"/>
    <property type="evidence" value="ECO:0007669"/>
    <property type="project" value="TreeGrafter"/>
</dbReference>
<dbReference type="Proteomes" id="UP000298133">
    <property type="component" value="Unassembled WGS sequence"/>
</dbReference>
<dbReference type="GO" id="GO:0003700">
    <property type="term" value="F:DNA-binding transcription factor activity"/>
    <property type="evidence" value="ECO:0007669"/>
    <property type="project" value="InterPro"/>
</dbReference>
<reference evidence="6 7" key="1">
    <citation type="submission" date="2019-03" db="EMBL/GenBank/DDBJ databases">
        <title>Draft genome of Gammaproteobacteria bacterium LSUCC0057, a member of the SAR92 clade.</title>
        <authorList>
            <person name="Lanclos V.C."/>
            <person name="Doiron C."/>
            <person name="Henson M.W."/>
            <person name="Thrash J.C."/>
        </authorList>
    </citation>
    <scope>NUCLEOTIDE SEQUENCE [LARGE SCALE GENOMIC DNA]</scope>
    <source>
        <strain evidence="6 7">LSUCC0057</strain>
    </source>
</reference>
<evidence type="ECO:0000313" key="6">
    <source>
        <dbReference type="EMBL" id="TFH68747.1"/>
    </source>
</evidence>
<evidence type="ECO:0000313" key="7">
    <source>
        <dbReference type="Proteomes" id="UP000298133"/>
    </source>
</evidence>
<dbReference type="CDD" id="cd00038">
    <property type="entry name" value="CAP_ED"/>
    <property type="match status" value="1"/>
</dbReference>
<evidence type="ECO:0000259" key="4">
    <source>
        <dbReference type="PROSITE" id="PS50042"/>
    </source>
</evidence>
<evidence type="ECO:0000256" key="2">
    <source>
        <dbReference type="ARBA" id="ARBA00023125"/>
    </source>
</evidence>
<dbReference type="Pfam" id="PF13545">
    <property type="entry name" value="HTH_Crp_2"/>
    <property type="match status" value="1"/>
</dbReference>
<dbReference type="InterPro" id="IPR012318">
    <property type="entry name" value="HTH_CRP"/>
</dbReference>
<name>A0A4Y8ULR0_9GAMM</name>
<feature type="domain" description="HTH crp-type" evidence="5">
    <location>
        <begin position="157"/>
        <end position="230"/>
    </location>
</feature>
<dbReference type="InterPro" id="IPR036390">
    <property type="entry name" value="WH_DNA-bd_sf"/>
</dbReference>
<dbReference type="InterPro" id="IPR000595">
    <property type="entry name" value="cNMP-bd_dom"/>
</dbReference>
<protein>
    <submittedName>
        <fullName evidence="6">Fumarate/nitrate reduction transcriptional regulator Fnr</fullName>
    </submittedName>
</protein>
<dbReference type="CDD" id="cd00092">
    <property type="entry name" value="HTH_CRP"/>
    <property type="match status" value="1"/>
</dbReference>
<dbReference type="InterPro" id="IPR014710">
    <property type="entry name" value="RmlC-like_jellyroll"/>
</dbReference>
<accession>A0A4Y8ULR0</accession>